<feature type="transmembrane region" description="Helical" evidence="1">
    <location>
        <begin position="116"/>
        <end position="139"/>
    </location>
</feature>
<keyword evidence="1" id="KW-0812">Transmembrane</keyword>
<keyword evidence="3" id="KW-1185">Reference proteome</keyword>
<keyword evidence="1" id="KW-1133">Transmembrane helix</keyword>
<dbReference type="Proteomes" id="UP000051906">
    <property type="component" value="Unassembled WGS sequence"/>
</dbReference>
<proteinExistence type="predicted"/>
<gene>
    <name evidence="2" type="ORF">IV54_GL000802</name>
</gene>
<feature type="transmembrane region" description="Helical" evidence="1">
    <location>
        <begin position="159"/>
        <end position="181"/>
    </location>
</feature>
<accession>A0A0R2LTI4</accession>
<feature type="transmembrane region" description="Helical" evidence="1">
    <location>
        <begin position="193"/>
        <end position="218"/>
    </location>
</feature>
<evidence type="ECO:0000313" key="2">
    <source>
        <dbReference type="EMBL" id="KRO04777.1"/>
    </source>
</evidence>
<evidence type="ECO:0000256" key="1">
    <source>
        <dbReference type="SAM" id="Phobius"/>
    </source>
</evidence>
<keyword evidence="1" id="KW-0472">Membrane</keyword>
<dbReference type="PATRIC" id="fig|616990.3.peg.875"/>
<dbReference type="AlphaFoldDB" id="A0A0R2LTI4"/>
<organism evidence="2 3">
    <name type="scientific">Levilactobacillus paucivorans</name>
    <dbReference type="NCBI Taxonomy" id="616990"/>
    <lineage>
        <taxon>Bacteria</taxon>
        <taxon>Bacillati</taxon>
        <taxon>Bacillota</taxon>
        <taxon>Bacilli</taxon>
        <taxon>Lactobacillales</taxon>
        <taxon>Lactobacillaceae</taxon>
        <taxon>Levilactobacillus</taxon>
    </lineage>
</organism>
<sequence length="227" mass="24999">MWILITGTLSTTSLLQAVSSWAGVTYVVGFYLIARRSEQAYTQDTFRLIPVEETRLYLGNLLSSFVMFFYIVGVEVLLHLAGIGIGWNALRKDMGSIFSAHPVDLGPNSPWDIAKVAMIIALLLLVVLILMWTTITFVHLVVSATSNFLPSASKRLVNFVLYIVVIFLVVRVAAFLIVLFSKVTSSFSIGGGLMNLWLPIAGMVLVIVIESAASVFLLKKWVETVPN</sequence>
<dbReference type="STRING" id="616990.IV54_GL000802"/>
<feature type="transmembrane region" description="Helical" evidence="1">
    <location>
        <begin position="65"/>
        <end position="90"/>
    </location>
</feature>
<protein>
    <submittedName>
        <fullName evidence="2">Uncharacterized protein</fullName>
    </submittedName>
</protein>
<dbReference type="EMBL" id="JQCA01000024">
    <property type="protein sequence ID" value="KRO04777.1"/>
    <property type="molecule type" value="Genomic_DNA"/>
</dbReference>
<comment type="caution">
    <text evidence="2">The sequence shown here is derived from an EMBL/GenBank/DDBJ whole genome shotgun (WGS) entry which is preliminary data.</text>
</comment>
<reference evidence="2 3" key="1">
    <citation type="journal article" date="2015" name="Genome Announc.">
        <title>Expanding the biotechnology potential of lactobacilli through comparative genomics of 213 strains and associated genera.</title>
        <authorList>
            <person name="Sun Z."/>
            <person name="Harris H.M."/>
            <person name="McCann A."/>
            <person name="Guo C."/>
            <person name="Argimon S."/>
            <person name="Zhang W."/>
            <person name="Yang X."/>
            <person name="Jeffery I.B."/>
            <person name="Cooney J.C."/>
            <person name="Kagawa T.F."/>
            <person name="Liu W."/>
            <person name="Song Y."/>
            <person name="Salvetti E."/>
            <person name="Wrobel A."/>
            <person name="Rasinkangas P."/>
            <person name="Parkhill J."/>
            <person name="Rea M.C."/>
            <person name="O'Sullivan O."/>
            <person name="Ritari J."/>
            <person name="Douillard F.P."/>
            <person name="Paul Ross R."/>
            <person name="Yang R."/>
            <person name="Briner A.E."/>
            <person name="Felis G.E."/>
            <person name="de Vos W.M."/>
            <person name="Barrangou R."/>
            <person name="Klaenhammer T.R."/>
            <person name="Caufield P.W."/>
            <person name="Cui Y."/>
            <person name="Zhang H."/>
            <person name="O'Toole P.W."/>
        </authorList>
    </citation>
    <scope>NUCLEOTIDE SEQUENCE [LARGE SCALE GENOMIC DNA]</scope>
    <source>
        <strain evidence="2 3">DSM 22467</strain>
    </source>
</reference>
<name>A0A0R2LTI4_9LACO</name>
<evidence type="ECO:0000313" key="3">
    <source>
        <dbReference type="Proteomes" id="UP000051906"/>
    </source>
</evidence>